<feature type="domain" description="PAC" evidence="6">
    <location>
        <begin position="254"/>
        <end position="306"/>
    </location>
</feature>
<dbReference type="InterPro" id="IPR043128">
    <property type="entry name" value="Rev_trsase/Diguanyl_cyclase"/>
</dbReference>
<dbReference type="SMART" id="SM00267">
    <property type="entry name" value="GGDEF"/>
    <property type="match status" value="1"/>
</dbReference>
<dbReference type="InterPro" id="IPR029787">
    <property type="entry name" value="Nucleotide_cyclase"/>
</dbReference>
<dbReference type="SMART" id="SM00091">
    <property type="entry name" value="PAS"/>
    <property type="match status" value="1"/>
</dbReference>
<organism evidence="9 10">
    <name type="scientific">Methylomarinum roseum</name>
    <dbReference type="NCBI Taxonomy" id="3067653"/>
    <lineage>
        <taxon>Bacteria</taxon>
        <taxon>Pseudomonadati</taxon>
        <taxon>Pseudomonadota</taxon>
        <taxon>Gammaproteobacteria</taxon>
        <taxon>Methylococcales</taxon>
        <taxon>Methylococcaceae</taxon>
        <taxon>Methylomarinum</taxon>
    </lineage>
</organism>
<dbReference type="PROSITE" id="PS50113">
    <property type="entry name" value="PAC"/>
    <property type="match status" value="1"/>
</dbReference>
<dbReference type="SUPFAM" id="SSF55073">
    <property type="entry name" value="Nucleotide cyclase"/>
    <property type="match status" value="1"/>
</dbReference>
<dbReference type="Gene3D" id="3.20.20.450">
    <property type="entry name" value="EAL domain"/>
    <property type="match status" value="1"/>
</dbReference>
<evidence type="ECO:0000256" key="4">
    <source>
        <dbReference type="ARBA" id="ARBA00051114"/>
    </source>
</evidence>
<dbReference type="InterPro" id="IPR029016">
    <property type="entry name" value="GAF-like_dom_sf"/>
</dbReference>
<dbReference type="Gene3D" id="3.30.450.20">
    <property type="entry name" value="PAS domain"/>
    <property type="match status" value="1"/>
</dbReference>
<dbReference type="FunFam" id="3.30.70.270:FF:000001">
    <property type="entry name" value="Diguanylate cyclase domain protein"/>
    <property type="match status" value="1"/>
</dbReference>
<dbReference type="InterPro" id="IPR000014">
    <property type="entry name" value="PAS"/>
</dbReference>
<dbReference type="KEGG" id="mech:Q9L42_001410"/>
<evidence type="ECO:0000259" key="6">
    <source>
        <dbReference type="PROSITE" id="PS50113"/>
    </source>
</evidence>
<comment type="cofactor">
    <cofactor evidence="1">
        <name>Mg(2+)</name>
        <dbReference type="ChEBI" id="CHEBI:18420"/>
    </cofactor>
</comment>
<dbReference type="FunFam" id="3.20.20.450:FF:000001">
    <property type="entry name" value="Cyclic di-GMP phosphodiesterase yahA"/>
    <property type="match status" value="1"/>
</dbReference>
<feature type="domain" description="EAL" evidence="7">
    <location>
        <begin position="480"/>
        <end position="733"/>
    </location>
</feature>
<dbReference type="CDD" id="cd01948">
    <property type="entry name" value="EAL"/>
    <property type="match status" value="1"/>
</dbReference>
<dbReference type="NCBIfam" id="TIGR00254">
    <property type="entry name" value="GGDEF"/>
    <property type="match status" value="1"/>
</dbReference>
<dbReference type="Proteomes" id="UP001225378">
    <property type="component" value="Chromosome"/>
</dbReference>
<evidence type="ECO:0000313" key="10">
    <source>
        <dbReference type="Proteomes" id="UP001225378"/>
    </source>
</evidence>
<dbReference type="InterPro" id="IPR052155">
    <property type="entry name" value="Biofilm_reg_signaling"/>
</dbReference>
<keyword evidence="3" id="KW-0973">c-di-GMP</keyword>
<comment type="catalytic activity">
    <reaction evidence="4">
        <text>3',3'-c-di-GMP + H2O = 5'-phosphoguanylyl(3'-&gt;5')guanosine + H(+)</text>
        <dbReference type="Rhea" id="RHEA:24902"/>
        <dbReference type="ChEBI" id="CHEBI:15377"/>
        <dbReference type="ChEBI" id="CHEBI:15378"/>
        <dbReference type="ChEBI" id="CHEBI:58754"/>
        <dbReference type="ChEBI" id="CHEBI:58805"/>
        <dbReference type="EC" id="3.1.4.52"/>
    </reaction>
    <physiologicalReaction direction="left-to-right" evidence="4">
        <dbReference type="Rhea" id="RHEA:24903"/>
    </physiologicalReaction>
</comment>
<dbReference type="PANTHER" id="PTHR44757">
    <property type="entry name" value="DIGUANYLATE CYCLASE DGCP"/>
    <property type="match status" value="1"/>
</dbReference>
<dbReference type="InterPro" id="IPR000160">
    <property type="entry name" value="GGDEF_dom"/>
</dbReference>
<dbReference type="RefSeq" id="WP_349431768.1">
    <property type="nucleotide sequence ID" value="NZ_CP157743.1"/>
</dbReference>
<dbReference type="Pfam" id="PF00563">
    <property type="entry name" value="EAL"/>
    <property type="match status" value="1"/>
</dbReference>
<reference evidence="9 10" key="1">
    <citation type="journal article" date="2024" name="Microbiology">
        <title>Methylomarinum rosea sp. nov., a novel halophilic methanotrophic bacterium from the hypersaline Lake Elton.</title>
        <authorList>
            <person name="Suleimanov R.Z."/>
            <person name="Oshkin I.Y."/>
            <person name="Danilova O.V."/>
            <person name="Suzina N.E."/>
            <person name="Dedysh S.N."/>
        </authorList>
    </citation>
    <scope>NUCLEOTIDE SEQUENCE [LARGE SCALE GENOMIC DNA]</scope>
    <source>
        <strain evidence="9 10">Ch1-1</strain>
    </source>
</reference>
<dbReference type="Gene3D" id="3.30.70.270">
    <property type="match status" value="1"/>
</dbReference>
<dbReference type="PROSITE" id="PS50887">
    <property type="entry name" value="GGDEF"/>
    <property type="match status" value="1"/>
</dbReference>
<accession>A0AAU7NW16</accession>
<feature type="domain" description="GGDEF" evidence="8">
    <location>
        <begin position="338"/>
        <end position="471"/>
    </location>
</feature>
<dbReference type="PROSITE" id="PS50112">
    <property type="entry name" value="PAS"/>
    <property type="match status" value="1"/>
</dbReference>
<dbReference type="GO" id="GO:0071111">
    <property type="term" value="F:cyclic-guanylate-specific phosphodiesterase activity"/>
    <property type="evidence" value="ECO:0007669"/>
    <property type="project" value="UniProtKB-EC"/>
</dbReference>
<evidence type="ECO:0000259" key="8">
    <source>
        <dbReference type="PROSITE" id="PS50887"/>
    </source>
</evidence>
<dbReference type="SUPFAM" id="SSF55781">
    <property type="entry name" value="GAF domain-like"/>
    <property type="match status" value="1"/>
</dbReference>
<evidence type="ECO:0000256" key="2">
    <source>
        <dbReference type="ARBA" id="ARBA00012282"/>
    </source>
</evidence>
<evidence type="ECO:0000259" key="5">
    <source>
        <dbReference type="PROSITE" id="PS50112"/>
    </source>
</evidence>
<feature type="domain" description="PAS" evidence="5">
    <location>
        <begin position="181"/>
        <end position="227"/>
    </location>
</feature>
<name>A0AAU7NW16_9GAMM</name>
<dbReference type="InterPro" id="IPR035965">
    <property type="entry name" value="PAS-like_dom_sf"/>
</dbReference>
<dbReference type="InterPro" id="IPR000700">
    <property type="entry name" value="PAS-assoc_C"/>
</dbReference>
<keyword evidence="10" id="KW-1185">Reference proteome</keyword>
<dbReference type="AlphaFoldDB" id="A0AAU7NW16"/>
<dbReference type="Pfam" id="PF13426">
    <property type="entry name" value="PAS_9"/>
    <property type="match status" value="1"/>
</dbReference>
<dbReference type="InterPro" id="IPR035919">
    <property type="entry name" value="EAL_sf"/>
</dbReference>
<gene>
    <name evidence="9" type="ORF">Q9L42_001410</name>
</gene>
<dbReference type="EMBL" id="CP157743">
    <property type="protein sequence ID" value="XBS20816.1"/>
    <property type="molecule type" value="Genomic_DNA"/>
</dbReference>
<dbReference type="SMART" id="SM00086">
    <property type="entry name" value="PAC"/>
    <property type="match status" value="1"/>
</dbReference>
<dbReference type="PANTHER" id="PTHR44757:SF2">
    <property type="entry name" value="BIOFILM ARCHITECTURE MAINTENANCE PROTEIN MBAA"/>
    <property type="match status" value="1"/>
</dbReference>
<dbReference type="NCBIfam" id="TIGR00229">
    <property type="entry name" value="sensory_box"/>
    <property type="match status" value="1"/>
</dbReference>
<dbReference type="Gene3D" id="3.30.450.40">
    <property type="match status" value="1"/>
</dbReference>
<dbReference type="GO" id="GO:0071732">
    <property type="term" value="P:cellular response to nitric oxide"/>
    <property type="evidence" value="ECO:0007669"/>
    <property type="project" value="UniProtKB-ARBA"/>
</dbReference>
<dbReference type="SUPFAM" id="SSF141868">
    <property type="entry name" value="EAL domain-like"/>
    <property type="match status" value="1"/>
</dbReference>
<dbReference type="EC" id="3.1.4.52" evidence="2"/>
<dbReference type="Pfam" id="PF00990">
    <property type="entry name" value="GGDEF"/>
    <property type="match status" value="1"/>
</dbReference>
<dbReference type="PROSITE" id="PS50883">
    <property type="entry name" value="EAL"/>
    <property type="match status" value="1"/>
</dbReference>
<dbReference type="SUPFAM" id="SSF55785">
    <property type="entry name" value="PYP-like sensor domain (PAS domain)"/>
    <property type="match status" value="1"/>
</dbReference>
<protein>
    <recommendedName>
        <fullName evidence="2">cyclic-guanylate-specific phosphodiesterase</fullName>
        <ecNumber evidence="2">3.1.4.52</ecNumber>
    </recommendedName>
</protein>
<evidence type="ECO:0000259" key="7">
    <source>
        <dbReference type="PROSITE" id="PS50883"/>
    </source>
</evidence>
<dbReference type="CDD" id="cd00130">
    <property type="entry name" value="PAS"/>
    <property type="match status" value="1"/>
</dbReference>
<evidence type="ECO:0000256" key="3">
    <source>
        <dbReference type="ARBA" id="ARBA00022636"/>
    </source>
</evidence>
<dbReference type="InterPro" id="IPR001610">
    <property type="entry name" value="PAC"/>
</dbReference>
<dbReference type="SMART" id="SM00052">
    <property type="entry name" value="EAL"/>
    <property type="match status" value="1"/>
</dbReference>
<dbReference type="InterPro" id="IPR001633">
    <property type="entry name" value="EAL_dom"/>
</dbReference>
<proteinExistence type="predicted"/>
<evidence type="ECO:0000256" key="1">
    <source>
        <dbReference type="ARBA" id="ARBA00001946"/>
    </source>
</evidence>
<dbReference type="CDD" id="cd01949">
    <property type="entry name" value="GGDEF"/>
    <property type="match status" value="1"/>
</dbReference>
<evidence type="ECO:0000313" key="9">
    <source>
        <dbReference type="EMBL" id="XBS20816.1"/>
    </source>
</evidence>
<sequence length="733" mass="82716">MQNTLRLRLLKNAVLPEIHQILLTPSADEASKLQQICDKLAHSLSRELVWGGLLTQSNQLQLTSVSGKYKKNIQGIKLQFAKNDADPIAHCINRQQPVYLNDGLKEICERSFSHLPEAIQSLPLKLYPLSTDQQCVGILALENPILEYDSAADLVQLISHHAGFALGALHSFLSHQPPPQELKLAAAVFNHSLEGIIITDTDGAILAANDAVSRITGYSKAELVGKNPRAFKSDRHDEEFYRDLWRQITTKNEWKGEIWNQRKNGEVYPEWLSISAVRDSQGKVQNYIGIFIDISKQKAAEKQLLHQAYHDKLTDLPNRELFLDRLNMAILQAKRNLQEVAVFFIDLDHFKYINDTFGHTQGDLVLQKIALKMQSCLRQNDTLARIGGDEFTIILQDFDNHSDVRQAADRILRCIEEPVCFENHEVYLSASIGASFYPEDGDNATDLMKHADTAMYSAKHNGRKQLNFFQSGMDGYASQRIEMENLLRNAVENGEFELHYQPQFDLHSGQLIGSEALLRWRRPGIGLVSPLQFIPLAEETGMIMPIGEWVLNEICTQSRAWLKKGLKPLRIAANLSARQFSCTNLNHNISTVLNEFNLEPEHLELELTESAAMQHVETSLKTMHALKQTGVNMSIDDFGTGYSSLNYLKQFPIDRLKIDQSFIADIDRTPNDAALVAAIISMARCMDLKVIAEGVETDEQLSFLRMHGCNEVQGYLMGRPLPAEQFGEYLAQV</sequence>